<name>A0ACB9QNZ4_9MYRT</name>
<accession>A0ACB9QNZ4</accession>
<dbReference type="Proteomes" id="UP001057402">
    <property type="component" value="Chromosome 6"/>
</dbReference>
<organism evidence="1 2">
    <name type="scientific">Melastoma candidum</name>
    <dbReference type="NCBI Taxonomy" id="119954"/>
    <lineage>
        <taxon>Eukaryota</taxon>
        <taxon>Viridiplantae</taxon>
        <taxon>Streptophyta</taxon>
        <taxon>Embryophyta</taxon>
        <taxon>Tracheophyta</taxon>
        <taxon>Spermatophyta</taxon>
        <taxon>Magnoliopsida</taxon>
        <taxon>eudicotyledons</taxon>
        <taxon>Gunneridae</taxon>
        <taxon>Pentapetalae</taxon>
        <taxon>rosids</taxon>
        <taxon>malvids</taxon>
        <taxon>Myrtales</taxon>
        <taxon>Melastomataceae</taxon>
        <taxon>Melastomatoideae</taxon>
        <taxon>Melastomateae</taxon>
        <taxon>Melastoma</taxon>
    </lineage>
</organism>
<protein>
    <submittedName>
        <fullName evidence="1">Uncharacterized protein</fullName>
    </submittedName>
</protein>
<evidence type="ECO:0000313" key="1">
    <source>
        <dbReference type="EMBL" id="KAI4366859.1"/>
    </source>
</evidence>
<keyword evidence="2" id="KW-1185">Reference proteome</keyword>
<dbReference type="EMBL" id="CM042885">
    <property type="protein sequence ID" value="KAI4366859.1"/>
    <property type="molecule type" value="Genomic_DNA"/>
</dbReference>
<sequence length="682" mass="76059">MSFRSAALTVVKLARAGDLKRARVLFDNISQPDLRTATLLISAYSQHGLPSEGVRLYQSLRNDPAFAPDQVMLLSVAKACTSLGDVDLARYVHDDAVRFGLCGKGFVGNALIDLYAKCKCVEGAGQVFREMPASERDVVSWTSLCSCYVNCRMHMQALNGFREMVLGGTMPNPVIISLLISVCSELNLLRVGKELHCFVIRHKMDDNIHVGTAIINLYSRCSTISEAQSVFDRMRTHDAICWNTILAANFKDGNCDRGLALFDQMRKEGIRLTNASWNIIIGGCVQYGQNESAVDFFRRMQVAGFRPDQITILTILPVCGNLELLCGGRAIHSYVLRSRLTNSLAMETALSLMYAKCGDLEMSQRVFDMILSKDLVAWNTIIIANSMHGDGVKALALFREMLETGIRPNSVTFTGVLSGCSHSRLIEVAVSIFNSMEKDYCIEPQSDHYSCLVDLLGRAGRLQEAYELLLKNPAKETAPAWGALLSACRVHKNVELGRLAAARLFEIEPDNPGNYVSLFNILVAAKRWDEAAEIRKMLRDQGVGKRPGISWIHVKNKTYKFLVGEKSNEQTEEISRFLQDVRKKMNDAGYLPETENVLQDVDQAEKEAALCNHSEKLAVAFGVLNSTGGQSTIRVFKNLRICRDCHNVIKFIAKVIQKQIIVRDSTRFHHFRDGLCSCGEFW</sequence>
<comment type="caution">
    <text evidence="1">The sequence shown here is derived from an EMBL/GenBank/DDBJ whole genome shotgun (WGS) entry which is preliminary data.</text>
</comment>
<reference evidence="2" key="1">
    <citation type="journal article" date="2023" name="Front. Plant Sci.">
        <title>Chromosomal-level genome assembly of Melastoma candidum provides insights into trichome evolution.</title>
        <authorList>
            <person name="Zhong Y."/>
            <person name="Wu W."/>
            <person name="Sun C."/>
            <person name="Zou P."/>
            <person name="Liu Y."/>
            <person name="Dai S."/>
            <person name="Zhou R."/>
        </authorList>
    </citation>
    <scope>NUCLEOTIDE SEQUENCE [LARGE SCALE GENOMIC DNA]</scope>
</reference>
<evidence type="ECO:0000313" key="2">
    <source>
        <dbReference type="Proteomes" id="UP001057402"/>
    </source>
</evidence>
<proteinExistence type="predicted"/>
<gene>
    <name evidence="1" type="ORF">MLD38_022671</name>
</gene>